<accession>A0ABN7XNV0</accession>
<keyword evidence="2" id="KW-1185">Reference proteome</keyword>
<name>A0ABN7XNV0_GIGMA</name>
<proteinExistence type="predicted"/>
<reference evidence="1 2" key="1">
    <citation type="submission" date="2021-06" db="EMBL/GenBank/DDBJ databases">
        <authorList>
            <person name="Kallberg Y."/>
            <person name="Tangrot J."/>
            <person name="Rosling A."/>
        </authorList>
    </citation>
    <scope>NUCLEOTIDE SEQUENCE [LARGE SCALE GENOMIC DNA]</scope>
    <source>
        <strain evidence="1 2">120-4 pot B 10/14</strain>
    </source>
</reference>
<evidence type="ECO:0000313" key="2">
    <source>
        <dbReference type="Proteomes" id="UP000789901"/>
    </source>
</evidence>
<comment type="caution">
    <text evidence="1">The sequence shown here is derived from an EMBL/GenBank/DDBJ whole genome shotgun (WGS) entry which is preliminary data.</text>
</comment>
<organism evidence="1 2">
    <name type="scientific">Gigaspora margarita</name>
    <dbReference type="NCBI Taxonomy" id="4874"/>
    <lineage>
        <taxon>Eukaryota</taxon>
        <taxon>Fungi</taxon>
        <taxon>Fungi incertae sedis</taxon>
        <taxon>Mucoromycota</taxon>
        <taxon>Glomeromycotina</taxon>
        <taxon>Glomeromycetes</taxon>
        <taxon>Diversisporales</taxon>
        <taxon>Gigasporaceae</taxon>
        <taxon>Gigaspora</taxon>
    </lineage>
</organism>
<dbReference type="Proteomes" id="UP000789901">
    <property type="component" value="Unassembled WGS sequence"/>
</dbReference>
<feature type="non-terminal residue" evidence="1">
    <location>
        <position position="1"/>
    </location>
</feature>
<gene>
    <name evidence="1" type="ORF">GMARGA_LOCUS45733</name>
</gene>
<evidence type="ECO:0000313" key="1">
    <source>
        <dbReference type="EMBL" id="CAG8856912.1"/>
    </source>
</evidence>
<sequence>LPVATTVLIRPSWCHLLYTRHEHTSINFRKSRDAPVQFKDR</sequence>
<protein>
    <submittedName>
        <fullName evidence="1">30468_t:CDS:1</fullName>
    </submittedName>
</protein>
<feature type="non-terminal residue" evidence="1">
    <location>
        <position position="41"/>
    </location>
</feature>
<dbReference type="EMBL" id="CAJVQB010165278">
    <property type="protein sequence ID" value="CAG8856912.1"/>
    <property type="molecule type" value="Genomic_DNA"/>
</dbReference>